<feature type="domain" description="HTH lysR-type" evidence="5">
    <location>
        <begin position="1"/>
        <end position="58"/>
    </location>
</feature>
<dbReference type="SUPFAM" id="SSF46785">
    <property type="entry name" value="Winged helix' DNA-binding domain"/>
    <property type="match status" value="1"/>
</dbReference>
<evidence type="ECO:0000313" key="6">
    <source>
        <dbReference type="EMBL" id="MBB5224839.1"/>
    </source>
</evidence>
<proteinExistence type="inferred from homology"/>
<evidence type="ECO:0000256" key="2">
    <source>
        <dbReference type="ARBA" id="ARBA00023015"/>
    </source>
</evidence>
<reference evidence="6 7" key="1">
    <citation type="submission" date="2020-08" db="EMBL/GenBank/DDBJ databases">
        <title>Genomic Encyclopedia of Type Strains, Phase IV (KMG-IV): sequencing the most valuable type-strain genomes for metagenomic binning, comparative biology and taxonomic classification.</title>
        <authorList>
            <person name="Goeker M."/>
        </authorList>
    </citation>
    <scope>NUCLEOTIDE SEQUENCE [LARGE SCALE GENOMIC DNA]</scope>
    <source>
        <strain evidence="6 7">DSM 103462</strain>
    </source>
</reference>
<dbReference type="PROSITE" id="PS50931">
    <property type="entry name" value="HTH_LYSR"/>
    <property type="match status" value="1"/>
</dbReference>
<dbReference type="PANTHER" id="PTHR30126">
    <property type="entry name" value="HTH-TYPE TRANSCRIPTIONAL REGULATOR"/>
    <property type="match status" value="1"/>
</dbReference>
<dbReference type="FunFam" id="1.10.10.10:FF:000001">
    <property type="entry name" value="LysR family transcriptional regulator"/>
    <property type="match status" value="1"/>
</dbReference>
<keyword evidence="3" id="KW-0238">DNA-binding</keyword>
<dbReference type="SUPFAM" id="SSF53850">
    <property type="entry name" value="Periplasmic binding protein-like II"/>
    <property type="match status" value="1"/>
</dbReference>
<evidence type="ECO:0000256" key="4">
    <source>
        <dbReference type="ARBA" id="ARBA00023163"/>
    </source>
</evidence>
<evidence type="ECO:0000259" key="5">
    <source>
        <dbReference type="PROSITE" id="PS50931"/>
    </source>
</evidence>
<dbReference type="AlphaFoldDB" id="A0A7W8LKY5"/>
<evidence type="ECO:0000256" key="3">
    <source>
        <dbReference type="ARBA" id="ARBA00023125"/>
    </source>
</evidence>
<accession>A0A7W8LKY5</accession>
<dbReference type="InterPro" id="IPR036388">
    <property type="entry name" value="WH-like_DNA-bd_sf"/>
</dbReference>
<dbReference type="NCBIfam" id="NF008722">
    <property type="entry name" value="PRK11716.1"/>
    <property type="match status" value="1"/>
</dbReference>
<gene>
    <name evidence="6" type="ORF">HNP76_000179</name>
</gene>
<dbReference type="EMBL" id="JACHFQ010000001">
    <property type="protein sequence ID" value="MBB5224839.1"/>
    <property type="molecule type" value="Genomic_DNA"/>
</dbReference>
<dbReference type="InterPro" id="IPR036390">
    <property type="entry name" value="WH_DNA-bd_sf"/>
</dbReference>
<dbReference type="InterPro" id="IPR005119">
    <property type="entry name" value="LysR_subst-bd"/>
</dbReference>
<dbReference type="Proteomes" id="UP000518887">
    <property type="component" value="Unassembled WGS sequence"/>
</dbReference>
<keyword evidence="2" id="KW-0805">Transcription regulation</keyword>
<comment type="similarity">
    <text evidence="1">Belongs to the LysR transcriptional regulatory family.</text>
</comment>
<keyword evidence="7" id="KW-1185">Reference proteome</keyword>
<evidence type="ECO:0000313" key="7">
    <source>
        <dbReference type="Proteomes" id="UP000518887"/>
    </source>
</evidence>
<name>A0A7W8LKY5_9SPIR</name>
<sequence length="297" mass="32301">MDFFELNAFLNLSQTLHFAHTAEKVNLSPSALSRLISRLEDETGTTLLERNNREVKLTPQGSEFAHFAKKCLDEQEDVLNSFKSQGSEVAGSLHVYASVTACYSIMPPFLKELSEKYPQIHLEIETGDPAGAINAVKEGRAELAVAAIPETGLSGFDTLPIRHTPLVFAASVGGKYENVSGSPQDIVSSVPLILPKTGLARERFDTWIASRNVKPVIAAETEGNEAIMALVQLGIGIGLIPHIVLTNGPYDKGFTCLSAGNALGYYEVGFIQKKEITGSESLKRIRKAVNEILDKMR</sequence>
<dbReference type="PANTHER" id="PTHR30126:SF81">
    <property type="entry name" value="HTH-TYPE TRANSCRIPTIONAL REGULATOR ILVY"/>
    <property type="match status" value="1"/>
</dbReference>
<dbReference type="Pfam" id="PF00126">
    <property type="entry name" value="HTH_1"/>
    <property type="match status" value="1"/>
</dbReference>
<dbReference type="GO" id="GO:0000976">
    <property type="term" value="F:transcription cis-regulatory region binding"/>
    <property type="evidence" value="ECO:0007669"/>
    <property type="project" value="TreeGrafter"/>
</dbReference>
<dbReference type="Gene3D" id="1.10.10.10">
    <property type="entry name" value="Winged helix-like DNA-binding domain superfamily/Winged helix DNA-binding domain"/>
    <property type="match status" value="1"/>
</dbReference>
<dbReference type="GO" id="GO:0003700">
    <property type="term" value="F:DNA-binding transcription factor activity"/>
    <property type="evidence" value="ECO:0007669"/>
    <property type="project" value="InterPro"/>
</dbReference>
<organism evidence="6 7">
    <name type="scientific">Treponema ruminis</name>
    <dbReference type="NCBI Taxonomy" id="744515"/>
    <lineage>
        <taxon>Bacteria</taxon>
        <taxon>Pseudomonadati</taxon>
        <taxon>Spirochaetota</taxon>
        <taxon>Spirochaetia</taxon>
        <taxon>Spirochaetales</taxon>
        <taxon>Treponemataceae</taxon>
        <taxon>Treponema</taxon>
    </lineage>
</organism>
<keyword evidence="4" id="KW-0804">Transcription</keyword>
<dbReference type="Pfam" id="PF03466">
    <property type="entry name" value="LysR_substrate"/>
    <property type="match status" value="1"/>
</dbReference>
<dbReference type="RefSeq" id="WP_184656520.1">
    <property type="nucleotide sequence ID" value="NZ_JACHFQ010000001.1"/>
</dbReference>
<protein>
    <submittedName>
        <fullName evidence="6">LysR family positive regulator for ilvC</fullName>
    </submittedName>
</protein>
<dbReference type="Gene3D" id="3.40.190.10">
    <property type="entry name" value="Periplasmic binding protein-like II"/>
    <property type="match status" value="2"/>
</dbReference>
<dbReference type="InterPro" id="IPR000847">
    <property type="entry name" value="LysR_HTH_N"/>
</dbReference>
<evidence type="ECO:0000256" key="1">
    <source>
        <dbReference type="ARBA" id="ARBA00009437"/>
    </source>
</evidence>
<comment type="caution">
    <text evidence="6">The sequence shown here is derived from an EMBL/GenBank/DDBJ whole genome shotgun (WGS) entry which is preliminary data.</text>
</comment>